<dbReference type="Proteomes" id="UP001061862">
    <property type="component" value="Chromosome"/>
</dbReference>
<feature type="transmembrane region" description="Helical" evidence="7">
    <location>
        <begin position="212"/>
        <end position="233"/>
    </location>
</feature>
<dbReference type="InterPro" id="IPR035906">
    <property type="entry name" value="MetI-like_sf"/>
</dbReference>
<keyword evidence="5 7" id="KW-1133">Transmembrane helix</keyword>
<evidence type="ECO:0000256" key="1">
    <source>
        <dbReference type="ARBA" id="ARBA00004651"/>
    </source>
</evidence>
<proteinExistence type="inferred from homology"/>
<evidence type="ECO:0000313" key="10">
    <source>
        <dbReference type="EMBL" id="UXN71130.1"/>
    </source>
</evidence>
<dbReference type="PROSITE" id="PS50928">
    <property type="entry name" value="ABC_TM1"/>
    <property type="match status" value="1"/>
</dbReference>
<evidence type="ECO:0000313" key="11">
    <source>
        <dbReference type="Proteomes" id="UP001061862"/>
    </source>
</evidence>
<sequence>MTYLGSIDGRGPKLLEREGATNRPAPRSFEPRHAGIAPASTTRKRRRLGPGPAIPFGLQIGPLVLVLIWVAGSGLSLIDPRVLPSPWAIASTFGELIADGRLQSNFLTSSVRALLGLGFGIAIGLLLAIASGLSRVGEALIDGPIQIKRAVPTLAMIPLLMLWLGIGETMKVTIITLGVIVPIYMHTHNALRAIDERYVELAETLRMSQRDFLLQVVLPGAVPGFLLGLRFAVTLCWVSLVVVEQINATSGLGYMIELARSYGQTQVIIVGLVVYAFLGLASDGIVRLLEKRLLSWRRTLAH</sequence>
<protein>
    <submittedName>
        <fullName evidence="10">ABC transporter permease</fullName>
    </submittedName>
</protein>
<evidence type="ECO:0000256" key="2">
    <source>
        <dbReference type="ARBA" id="ARBA00022448"/>
    </source>
</evidence>
<evidence type="ECO:0000256" key="6">
    <source>
        <dbReference type="ARBA" id="ARBA00023136"/>
    </source>
</evidence>
<evidence type="ECO:0000256" key="4">
    <source>
        <dbReference type="ARBA" id="ARBA00022692"/>
    </source>
</evidence>
<evidence type="ECO:0000256" key="8">
    <source>
        <dbReference type="SAM" id="MobiDB-lite"/>
    </source>
</evidence>
<dbReference type="CDD" id="cd06261">
    <property type="entry name" value="TM_PBP2"/>
    <property type="match status" value="1"/>
</dbReference>
<feature type="transmembrane region" description="Helical" evidence="7">
    <location>
        <begin position="172"/>
        <end position="191"/>
    </location>
</feature>
<feature type="transmembrane region" description="Helical" evidence="7">
    <location>
        <begin position="267"/>
        <end position="289"/>
    </location>
</feature>
<dbReference type="Pfam" id="PF00528">
    <property type="entry name" value="BPD_transp_1"/>
    <property type="match status" value="1"/>
</dbReference>
<name>A0ABY6CFX3_9HYPH</name>
<dbReference type="InterPro" id="IPR000515">
    <property type="entry name" value="MetI-like"/>
</dbReference>
<dbReference type="PANTHER" id="PTHR30151">
    <property type="entry name" value="ALKANE SULFONATE ABC TRANSPORTER-RELATED, MEMBRANE SUBUNIT"/>
    <property type="match status" value="1"/>
</dbReference>
<keyword evidence="2 7" id="KW-0813">Transport</keyword>
<dbReference type="Gene3D" id="1.10.3720.10">
    <property type="entry name" value="MetI-like"/>
    <property type="match status" value="1"/>
</dbReference>
<feature type="transmembrane region" description="Helical" evidence="7">
    <location>
        <begin position="53"/>
        <end position="78"/>
    </location>
</feature>
<feature type="region of interest" description="Disordered" evidence="8">
    <location>
        <begin position="1"/>
        <end position="48"/>
    </location>
</feature>
<dbReference type="RefSeq" id="WP_262170535.1">
    <property type="nucleotide sequence ID" value="NZ_CP104965.1"/>
</dbReference>
<feature type="transmembrane region" description="Helical" evidence="7">
    <location>
        <begin position="150"/>
        <end position="166"/>
    </location>
</feature>
<comment type="similarity">
    <text evidence="7">Belongs to the binding-protein-dependent transport system permease family.</text>
</comment>
<evidence type="ECO:0000259" key="9">
    <source>
        <dbReference type="PROSITE" id="PS50928"/>
    </source>
</evidence>
<evidence type="ECO:0000256" key="7">
    <source>
        <dbReference type="RuleBase" id="RU363032"/>
    </source>
</evidence>
<dbReference type="SUPFAM" id="SSF161098">
    <property type="entry name" value="MetI-like"/>
    <property type="match status" value="1"/>
</dbReference>
<feature type="compositionally biased region" description="Basic and acidic residues" evidence="8">
    <location>
        <begin position="10"/>
        <end position="20"/>
    </location>
</feature>
<gene>
    <name evidence="10" type="ORF">N8A98_08080</name>
</gene>
<evidence type="ECO:0000256" key="5">
    <source>
        <dbReference type="ARBA" id="ARBA00022989"/>
    </source>
</evidence>
<reference evidence="10 11" key="1">
    <citation type="submission" date="2022-09" db="EMBL/GenBank/DDBJ databases">
        <title>Interaction between co-microsymbionts with complementary sets of symbiotic genes in legume-rhizobium systems.</title>
        <authorList>
            <person name="Safronova V."/>
            <person name="Sazanova A."/>
            <person name="Afonin A."/>
            <person name="Chirak E."/>
        </authorList>
    </citation>
    <scope>NUCLEOTIDE SEQUENCE [LARGE SCALE GENOMIC DNA]</scope>
    <source>
        <strain evidence="10 11">A18/4-1</strain>
    </source>
</reference>
<keyword evidence="4 7" id="KW-0812">Transmembrane</keyword>
<evidence type="ECO:0000256" key="3">
    <source>
        <dbReference type="ARBA" id="ARBA00022475"/>
    </source>
</evidence>
<keyword evidence="3" id="KW-1003">Cell membrane</keyword>
<accession>A0ABY6CFX3</accession>
<keyword evidence="6 7" id="KW-0472">Membrane</keyword>
<feature type="transmembrane region" description="Helical" evidence="7">
    <location>
        <begin position="111"/>
        <end position="130"/>
    </location>
</feature>
<comment type="subcellular location">
    <subcellularLocation>
        <location evidence="1 7">Cell membrane</location>
        <topology evidence="1 7">Multi-pass membrane protein</topology>
    </subcellularLocation>
</comment>
<keyword evidence="11" id="KW-1185">Reference proteome</keyword>
<dbReference type="PANTHER" id="PTHR30151:SF38">
    <property type="entry name" value="ALIPHATIC SULFONATES TRANSPORT PERMEASE PROTEIN SSUC-RELATED"/>
    <property type="match status" value="1"/>
</dbReference>
<dbReference type="EMBL" id="CP104965">
    <property type="protein sequence ID" value="UXN71130.1"/>
    <property type="molecule type" value="Genomic_DNA"/>
</dbReference>
<organism evidence="10 11">
    <name type="scientific">Devosia neptuniae</name>
    <dbReference type="NCBI Taxonomy" id="191302"/>
    <lineage>
        <taxon>Bacteria</taxon>
        <taxon>Pseudomonadati</taxon>
        <taxon>Pseudomonadota</taxon>
        <taxon>Alphaproteobacteria</taxon>
        <taxon>Hyphomicrobiales</taxon>
        <taxon>Devosiaceae</taxon>
        <taxon>Devosia</taxon>
    </lineage>
</organism>
<feature type="domain" description="ABC transmembrane type-1" evidence="9">
    <location>
        <begin position="102"/>
        <end position="286"/>
    </location>
</feature>